<feature type="region of interest" description="Disordered" evidence="7">
    <location>
        <begin position="281"/>
        <end position="356"/>
    </location>
</feature>
<dbReference type="GO" id="GO:0060090">
    <property type="term" value="F:molecular adaptor activity"/>
    <property type="evidence" value="ECO:0007669"/>
    <property type="project" value="InterPro"/>
</dbReference>
<evidence type="ECO:0000256" key="1">
    <source>
        <dbReference type="ARBA" id="ARBA00004300"/>
    </source>
</evidence>
<feature type="region of interest" description="Disordered" evidence="7">
    <location>
        <begin position="378"/>
        <end position="414"/>
    </location>
</feature>
<dbReference type="PANTHER" id="PTHR44981">
    <property type="entry name" value="PERICENTRIN-LIKE PROTEIN, ISOFORM F"/>
    <property type="match status" value="1"/>
</dbReference>
<dbReference type="GO" id="GO:0005813">
    <property type="term" value="C:centrosome"/>
    <property type="evidence" value="ECO:0007669"/>
    <property type="project" value="UniProtKB-SubCell"/>
</dbReference>
<feature type="region of interest" description="Disordered" evidence="7">
    <location>
        <begin position="461"/>
        <end position="486"/>
    </location>
</feature>
<feature type="coiled-coil region" evidence="6">
    <location>
        <begin position="760"/>
        <end position="869"/>
    </location>
</feature>
<proteinExistence type="predicted"/>
<feature type="compositionally biased region" description="Low complexity" evidence="7">
    <location>
        <begin position="401"/>
        <end position="414"/>
    </location>
</feature>
<feature type="compositionally biased region" description="Polar residues" evidence="7">
    <location>
        <begin position="308"/>
        <end position="329"/>
    </location>
</feature>
<gene>
    <name evidence="9" type="ORF">TR168264</name>
</gene>
<organism evidence="9">
    <name type="scientific">Schistocephalus solidus</name>
    <name type="common">Tapeworm</name>
    <dbReference type="NCBI Taxonomy" id="70667"/>
    <lineage>
        <taxon>Eukaryota</taxon>
        <taxon>Metazoa</taxon>
        <taxon>Spiralia</taxon>
        <taxon>Lophotrochozoa</taxon>
        <taxon>Platyhelminthes</taxon>
        <taxon>Cestoda</taxon>
        <taxon>Eucestoda</taxon>
        <taxon>Diphyllobothriidea</taxon>
        <taxon>Diphyllobothriidae</taxon>
        <taxon>Schistocephalus</taxon>
    </lineage>
</organism>
<keyword evidence="5" id="KW-0206">Cytoskeleton</keyword>
<feature type="compositionally biased region" description="Polar residues" evidence="7">
    <location>
        <begin position="207"/>
        <end position="229"/>
    </location>
</feature>
<name>A0A0X3Q372_SCHSO</name>
<dbReference type="Pfam" id="PF10495">
    <property type="entry name" value="PACT_coil_coil"/>
    <property type="match status" value="1"/>
</dbReference>
<protein>
    <recommendedName>
        <fullName evidence="8">Pericentrin/AKAP-450 centrosomal targeting domain-containing protein</fullName>
    </recommendedName>
</protein>
<feature type="compositionally biased region" description="Polar residues" evidence="7">
    <location>
        <begin position="246"/>
        <end position="260"/>
    </location>
</feature>
<accession>A0A0X3Q372</accession>
<evidence type="ECO:0000256" key="3">
    <source>
        <dbReference type="ARBA" id="ARBA00022553"/>
    </source>
</evidence>
<keyword evidence="4 6" id="KW-0175">Coiled coil</keyword>
<feature type="compositionally biased region" description="Low complexity" evidence="7">
    <location>
        <begin position="378"/>
        <end position="392"/>
    </location>
</feature>
<evidence type="ECO:0000256" key="6">
    <source>
        <dbReference type="SAM" id="Coils"/>
    </source>
</evidence>
<feature type="compositionally biased region" description="Polar residues" evidence="7">
    <location>
        <begin position="1362"/>
        <end position="1380"/>
    </location>
</feature>
<sequence length="1439" mass="158215">QIVCATVVHVKSGVRTWFSSIFKKNCMESIYEEIKSGDDGSLRRLLESWELKTKTFYGNLCDQLSSSENFNSFKELYQQSLAPEAPNGDLNPLEEQLYAVLGLRAALETEVKSLEALRYELEDSASDFQVRISLEHSIAARRELENELRSTRSRVNELEVQNQILNAEMLGLKSKYDADLAEANTRVRMAEKAIIAATRRCGPQTVSAASANQNGSACETVSGQKTVTTASARPSSRPSDHSSVSTLSSMSKFRSLSDKFNSPSRIKQYNQLTVLDDFDSLDEDSEEEGEKQNKPGSQETTHLRSLPEFSSETVCQLPSESLQTFQEPVSAQEEKQPTPPHTSSGHPVEEDHSAFSTVSGGELLPVCASDGENLFVSLSRSRSSTPRDTSPSGIGTREDSAPSMDPAAPASSSDSIAIASSPAYIPDPQEYICMLKEVNRLREQLQRVQCIPGLQEAPKTEEMKPLTISKDSDGVAPQAERPRDQSCIEGSAVLTGFNSPIPTLSVPIPLTENQRLTDWSVSLDQSNQSLCDSTREDPLSARDCGTFDELLTPRSTLSVGQQTESQFVCSFCSERTNPPSESFMLDADPDNNAASQASTVRMPEIDLSEDITSKEEAAHLVDATCSTSPLVILVESQVQTDPEQDENEATIVGLRQRLRHDRTLVVNAICVCRALKQRLSHLQVPDAVIAIGDVHQPSLEKYPLGFAANEEFKELNGEDPFDDHMTVLSLILQQLGDEAERITAIFDHLKQADASSPAGVKAMEAERKQLQEELDRRMAECNSVHSRSIAQLENAREALMVKLTAAETRSTQLGTELDAMTQRFRATDRFLNEQLQEREQEREEFQARIDLLSAQTAELKNVITALKRERATSPNGIKPLSPRPTENGFLTPDSSQMKPNSPAGFVSSLNSLPEPPITERIRPPVKHAVNGGWQDTSNTYDGSGCSDVDEALSFELMAHPRRCSSPSAAPTLEIRPSTVNLHSQVNHQRSSLLSPQRGESKIDACMGDSSVKYVDTGVSPMSPQAFPSTSENGVYCNRDFQLAKENTSTNLNTCATLGLISAETIHVASDRSAKLDANHTVLTDDSTGNSALNLSLEMRHVTLMQELRTALSKVEALLAEHEQEGLQCDPATKRRTLISPAVTSDAQRLHQVIRLLVEDLDANIKIFIGGMSNLYEEERQRSCALEKSLSITRADLDKKEEQLKNAELFVQRCPVGLDKVSPLSHFSNSLQSTTNQVKQLTARCLRLQSFRRSLTYQKSYLILLLGSFRYSQQAVTASLGRGLLLGASSAFSAPHYGATTNGHWPLRTQPGVVRFRAAVTVVRVIYRMRLIVSRRQRLANRIPFPVLLDYSTQSDTRLSRLLFNSSGPPASSNTGSSSKCESLPTGDRKVNGDSPLLVRPPALKLPDVDQGLPITSPAMRPMQGTEGLLNCATEHSSRD</sequence>
<evidence type="ECO:0000256" key="2">
    <source>
        <dbReference type="ARBA" id="ARBA00022490"/>
    </source>
</evidence>
<feature type="region of interest" description="Disordered" evidence="7">
    <location>
        <begin position="1362"/>
        <end position="1439"/>
    </location>
</feature>
<feature type="region of interest" description="Disordered" evidence="7">
    <location>
        <begin position="207"/>
        <end position="260"/>
    </location>
</feature>
<evidence type="ECO:0000256" key="5">
    <source>
        <dbReference type="ARBA" id="ARBA00023212"/>
    </source>
</evidence>
<keyword evidence="2" id="KW-0963">Cytoplasm</keyword>
<evidence type="ECO:0000259" key="8">
    <source>
        <dbReference type="Pfam" id="PF10495"/>
    </source>
</evidence>
<dbReference type="InterPro" id="IPR019528">
    <property type="entry name" value="PACT_domain"/>
</dbReference>
<feature type="domain" description="Pericentrin/AKAP-450 centrosomal targeting" evidence="8">
    <location>
        <begin position="1243"/>
        <end position="1333"/>
    </location>
</feature>
<feature type="compositionally biased region" description="Low complexity" evidence="7">
    <location>
        <begin position="230"/>
        <end position="245"/>
    </location>
</feature>
<dbReference type="PANTHER" id="PTHR44981:SF2">
    <property type="entry name" value="PERICENTRIN-LIKE PROTEIN, ISOFORM F"/>
    <property type="match status" value="1"/>
</dbReference>
<dbReference type="InterPro" id="IPR028745">
    <property type="entry name" value="AKAP9/Pericentrin"/>
</dbReference>
<evidence type="ECO:0000256" key="4">
    <source>
        <dbReference type="ARBA" id="ARBA00023054"/>
    </source>
</evidence>
<dbReference type="EMBL" id="GEEE01006578">
    <property type="protein sequence ID" value="JAP56647.1"/>
    <property type="molecule type" value="Transcribed_RNA"/>
</dbReference>
<keyword evidence="3" id="KW-0597">Phosphoprotein</keyword>
<comment type="subcellular location">
    <subcellularLocation>
        <location evidence="1">Cytoplasm</location>
        <location evidence="1">Cytoskeleton</location>
        <location evidence="1">Microtubule organizing center</location>
        <location evidence="1">Centrosome</location>
    </subcellularLocation>
</comment>
<evidence type="ECO:0000313" key="9">
    <source>
        <dbReference type="EMBL" id="JAP56647.1"/>
    </source>
</evidence>
<dbReference type="GO" id="GO:0005737">
    <property type="term" value="C:cytoplasm"/>
    <property type="evidence" value="ECO:0007669"/>
    <property type="project" value="UniProtKB-ARBA"/>
</dbReference>
<reference evidence="9" key="1">
    <citation type="submission" date="2016-01" db="EMBL/GenBank/DDBJ databases">
        <title>Reference transcriptome for the parasite Schistocephalus solidus: insights into the molecular evolution of parasitism.</title>
        <authorList>
            <person name="Hebert F.O."/>
            <person name="Grambauer S."/>
            <person name="Barber I."/>
            <person name="Landry C.R."/>
            <person name="Aubin-Horth N."/>
        </authorList>
    </citation>
    <scope>NUCLEOTIDE SEQUENCE</scope>
</reference>
<evidence type="ECO:0000256" key="7">
    <source>
        <dbReference type="SAM" id="MobiDB-lite"/>
    </source>
</evidence>
<feature type="coiled-coil region" evidence="6">
    <location>
        <begin position="104"/>
        <end position="200"/>
    </location>
</feature>
<dbReference type="GO" id="GO:0007165">
    <property type="term" value="P:signal transduction"/>
    <property type="evidence" value="ECO:0007669"/>
    <property type="project" value="InterPro"/>
</dbReference>
<feature type="non-terminal residue" evidence="9">
    <location>
        <position position="1"/>
    </location>
</feature>